<evidence type="ECO:0000256" key="1">
    <source>
        <dbReference type="SAM" id="MobiDB-lite"/>
    </source>
</evidence>
<protein>
    <submittedName>
        <fullName evidence="3">Uncharacterized protein</fullName>
    </submittedName>
</protein>
<accession>A0A5A7MPS0</accession>
<sequence>MRNKTIMSHSDRLHQTSDAVSHDPLNGTSGGIRTDLPLSILPDRLDENEQHSILEEKIGMAAKGLRWGSLIHVVLALILYGVFFQSNPIENFSYWALGLAATA</sequence>
<evidence type="ECO:0000313" key="3">
    <source>
        <dbReference type="EMBL" id="GEQ97644.1"/>
    </source>
</evidence>
<dbReference type="Proteomes" id="UP000322084">
    <property type="component" value="Unassembled WGS sequence"/>
</dbReference>
<dbReference type="AlphaFoldDB" id="A0A5A7MPS0"/>
<feature type="transmembrane region" description="Helical" evidence="2">
    <location>
        <begin position="67"/>
        <end position="85"/>
    </location>
</feature>
<name>A0A5A7MPS0_9PROT</name>
<comment type="caution">
    <text evidence="3">The sequence shown here is derived from an EMBL/GenBank/DDBJ whole genome shotgun (WGS) entry which is preliminary data.</text>
</comment>
<keyword evidence="2" id="KW-0812">Transmembrane</keyword>
<dbReference type="EMBL" id="BKCL01000003">
    <property type="protein sequence ID" value="GEQ97644.1"/>
    <property type="molecule type" value="Genomic_DNA"/>
</dbReference>
<gene>
    <name evidence="3" type="ORF">JCM17844_12810</name>
</gene>
<reference evidence="3 4" key="1">
    <citation type="submission" date="2019-09" db="EMBL/GenBank/DDBJ databases">
        <title>NBRP : Genome information of microbial organism related human and environment.</title>
        <authorList>
            <person name="Hattori M."/>
            <person name="Oshima K."/>
            <person name="Inaba H."/>
            <person name="Suda W."/>
            <person name="Sakamoto M."/>
            <person name="Iino T."/>
            <person name="Kitahara M."/>
            <person name="Oshida Y."/>
            <person name="Iida T."/>
            <person name="Kudo T."/>
            <person name="Itoh T."/>
            <person name="Ohkuma M."/>
        </authorList>
    </citation>
    <scope>NUCLEOTIDE SEQUENCE [LARGE SCALE GENOMIC DNA]</scope>
    <source>
        <strain evidence="3 4">Hi-2</strain>
    </source>
</reference>
<keyword evidence="2" id="KW-1133">Transmembrane helix</keyword>
<evidence type="ECO:0000313" key="4">
    <source>
        <dbReference type="Proteomes" id="UP000322084"/>
    </source>
</evidence>
<proteinExistence type="predicted"/>
<keyword evidence="2" id="KW-0472">Membrane</keyword>
<evidence type="ECO:0000256" key="2">
    <source>
        <dbReference type="SAM" id="Phobius"/>
    </source>
</evidence>
<organism evidence="3 4">
    <name type="scientific">Iodidimonas gelatinilytica</name>
    <dbReference type="NCBI Taxonomy" id="1236966"/>
    <lineage>
        <taxon>Bacteria</taxon>
        <taxon>Pseudomonadati</taxon>
        <taxon>Pseudomonadota</taxon>
        <taxon>Alphaproteobacteria</taxon>
        <taxon>Iodidimonadales</taxon>
        <taxon>Iodidimonadaceae</taxon>
        <taxon>Iodidimonas</taxon>
    </lineage>
</organism>
<feature type="region of interest" description="Disordered" evidence="1">
    <location>
        <begin position="1"/>
        <end position="33"/>
    </location>
</feature>